<dbReference type="GeneID" id="63770037"/>
<organism evidence="1 2">
    <name type="scientific">Pseudomassariella vexata</name>
    <dbReference type="NCBI Taxonomy" id="1141098"/>
    <lineage>
        <taxon>Eukaryota</taxon>
        <taxon>Fungi</taxon>
        <taxon>Dikarya</taxon>
        <taxon>Ascomycota</taxon>
        <taxon>Pezizomycotina</taxon>
        <taxon>Sordariomycetes</taxon>
        <taxon>Xylariomycetidae</taxon>
        <taxon>Amphisphaeriales</taxon>
        <taxon>Pseudomassariaceae</taxon>
        <taxon>Pseudomassariella</taxon>
    </lineage>
</organism>
<dbReference type="InParanoid" id="A0A1Y2E2V8"/>
<dbReference type="RefSeq" id="XP_040716826.1">
    <property type="nucleotide sequence ID" value="XM_040853825.1"/>
</dbReference>
<name>A0A1Y2E2V8_9PEZI</name>
<dbReference type="EMBL" id="MCFJ01000005">
    <property type="protein sequence ID" value="ORY65862.1"/>
    <property type="molecule type" value="Genomic_DNA"/>
</dbReference>
<comment type="caution">
    <text evidence="1">The sequence shown here is derived from an EMBL/GenBank/DDBJ whole genome shotgun (WGS) entry which is preliminary data.</text>
</comment>
<dbReference type="Proteomes" id="UP000193689">
    <property type="component" value="Unassembled WGS sequence"/>
</dbReference>
<keyword evidence="2" id="KW-1185">Reference proteome</keyword>
<dbReference type="AlphaFoldDB" id="A0A1Y2E2V8"/>
<reference evidence="1 2" key="1">
    <citation type="submission" date="2016-07" db="EMBL/GenBank/DDBJ databases">
        <title>Pervasive Adenine N6-methylation of Active Genes in Fungi.</title>
        <authorList>
            <consortium name="DOE Joint Genome Institute"/>
            <person name="Mondo S.J."/>
            <person name="Dannebaum R.O."/>
            <person name="Kuo R.C."/>
            <person name="Labutti K."/>
            <person name="Haridas S."/>
            <person name="Kuo A."/>
            <person name="Salamov A."/>
            <person name="Ahrendt S.R."/>
            <person name="Lipzen A."/>
            <person name="Sullivan W."/>
            <person name="Andreopoulos W.B."/>
            <person name="Clum A."/>
            <person name="Lindquist E."/>
            <person name="Daum C."/>
            <person name="Ramamoorthy G.K."/>
            <person name="Gryganskyi A."/>
            <person name="Culley D."/>
            <person name="Magnuson J.K."/>
            <person name="James T.Y."/>
            <person name="O'Malley M.A."/>
            <person name="Stajich J.E."/>
            <person name="Spatafora J.W."/>
            <person name="Visel A."/>
            <person name="Grigoriev I.V."/>
        </authorList>
    </citation>
    <scope>NUCLEOTIDE SEQUENCE [LARGE SCALE GENOMIC DNA]</scope>
    <source>
        <strain evidence="1 2">CBS 129021</strain>
    </source>
</reference>
<accession>A0A1Y2E2V8</accession>
<proteinExistence type="predicted"/>
<protein>
    <submittedName>
        <fullName evidence="1">Uncharacterized protein</fullName>
    </submittedName>
</protein>
<gene>
    <name evidence="1" type="ORF">BCR38DRAFT_167797</name>
</gene>
<sequence length="111" mass="12812">MSLTGCNRAIKGCWELDVSLLFKLLVGRLAVIRGSVRQGPRKVPCPVLDSGRIQLQYLTRATGQRWRIQCVFMVGWSHGRETMRLERPNRGVPFRARAFDRHHKQKASQIR</sequence>
<evidence type="ECO:0000313" key="1">
    <source>
        <dbReference type="EMBL" id="ORY65862.1"/>
    </source>
</evidence>
<evidence type="ECO:0000313" key="2">
    <source>
        <dbReference type="Proteomes" id="UP000193689"/>
    </source>
</evidence>